<sequence length="186" mass="20772">MSKILIISGSPRQSSVSIRIANFLTKELEKDPLLEIERIDLRQDFLPPIQKVWSAKDQASDAGKILFSKLERADGILLVSPEYNGSYSSSMKNLLDHFPRPLYENKVFGIATGSTGAMGGMRAAQQLISLVVALFGILSPRLLVTPHMDKKFNAESELIDESFSKNTAVFLKEFLWLLRKIDSGKE</sequence>
<accession>A0A1H3QWX0</accession>
<dbReference type="InterPro" id="IPR029039">
    <property type="entry name" value="Flavoprotein-like_sf"/>
</dbReference>
<evidence type="ECO:0000313" key="3">
    <source>
        <dbReference type="Proteomes" id="UP000199663"/>
    </source>
</evidence>
<dbReference type="InterPro" id="IPR050712">
    <property type="entry name" value="NAD(P)H-dep_reductase"/>
</dbReference>
<comment type="caution">
    <text evidence="2">The sequence shown here is derived from an EMBL/GenBank/DDBJ whole genome shotgun (WGS) entry which is preliminary data.</text>
</comment>
<dbReference type="PANTHER" id="PTHR30543">
    <property type="entry name" value="CHROMATE REDUCTASE"/>
    <property type="match status" value="1"/>
</dbReference>
<feature type="domain" description="NADPH-dependent FMN reductase-like" evidence="1">
    <location>
        <begin position="3"/>
        <end position="139"/>
    </location>
</feature>
<organism evidence="2 3">
    <name type="scientific">Rhodonellum ikkaensis</name>
    <dbReference type="NCBI Taxonomy" id="336829"/>
    <lineage>
        <taxon>Bacteria</taxon>
        <taxon>Pseudomonadati</taxon>
        <taxon>Bacteroidota</taxon>
        <taxon>Cytophagia</taxon>
        <taxon>Cytophagales</taxon>
        <taxon>Cytophagaceae</taxon>
        <taxon>Rhodonellum</taxon>
    </lineage>
</organism>
<dbReference type="Pfam" id="PF03358">
    <property type="entry name" value="FMN_red"/>
    <property type="match status" value="1"/>
</dbReference>
<evidence type="ECO:0000259" key="1">
    <source>
        <dbReference type="Pfam" id="PF03358"/>
    </source>
</evidence>
<name>A0A1H3QWX0_9BACT</name>
<gene>
    <name evidence="2" type="ORF">SAMN05444412_10745</name>
</gene>
<dbReference type="InterPro" id="IPR005025">
    <property type="entry name" value="FMN_Rdtase-like_dom"/>
</dbReference>
<protein>
    <submittedName>
        <fullName evidence="2">Azobenzene reductase</fullName>
    </submittedName>
</protein>
<reference evidence="2 3" key="1">
    <citation type="submission" date="2016-10" db="EMBL/GenBank/DDBJ databases">
        <authorList>
            <person name="Varghese N."/>
            <person name="Submissions S."/>
        </authorList>
    </citation>
    <scope>NUCLEOTIDE SEQUENCE [LARGE SCALE GENOMIC DNA]</scope>
    <source>
        <strain evidence="2 3">DSM 17997</strain>
    </source>
</reference>
<proteinExistence type="predicted"/>
<dbReference type="Gene3D" id="3.40.50.360">
    <property type="match status" value="1"/>
</dbReference>
<evidence type="ECO:0000313" key="2">
    <source>
        <dbReference type="EMBL" id="SDZ17753.1"/>
    </source>
</evidence>
<dbReference type="EMBL" id="FNQC01000007">
    <property type="protein sequence ID" value="SDZ17753.1"/>
    <property type="molecule type" value="Genomic_DNA"/>
</dbReference>
<dbReference type="RefSeq" id="WP_019597650.1">
    <property type="nucleotide sequence ID" value="NZ_FNQC01000007.1"/>
</dbReference>
<dbReference type="Proteomes" id="UP000199663">
    <property type="component" value="Unassembled WGS sequence"/>
</dbReference>
<keyword evidence="3" id="KW-1185">Reference proteome</keyword>
<dbReference type="PANTHER" id="PTHR30543:SF21">
    <property type="entry name" value="NAD(P)H-DEPENDENT FMN REDUCTASE LOT6"/>
    <property type="match status" value="1"/>
</dbReference>
<dbReference type="SUPFAM" id="SSF52218">
    <property type="entry name" value="Flavoproteins"/>
    <property type="match status" value="1"/>
</dbReference>